<evidence type="ECO:0000259" key="6">
    <source>
        <dbReference type="Pfam" id="PF06305"/>
    </source>
</evidence>
<evidence type="ECO:0000256" key="2">
    <source>
        <dbReference type="ARBA" id="ARBA00022692"/>
    </source>
</evidence>
<keyword evidence="3 5" id="KW-1133">Transmembrane helix</keyword>
<evidence type="ECO:0000313" key="8">
    <source>
        <dbReference type="Proteomes" id="UP000323671"/>
    </source>
</evidence>
<evidence type="ECO:0000256" key="5">
    <source>
        <dbReference type="SAM" id="Phobius"/>
    </source>
</evidence>
<feature type="transmembrane region" description="Helical" evidence="5">
    <location>
        <begin position="42"/>
        <end position="67"/>
    </location>
</feature>
<proteinExistence type="predicted"/>
<keyword evidence="8" id="KW-1185">Reference proteome</keyword>
<gene>
    <name evidence="7" type="primary">lapA</name>
    <name evidence="7" type="ORF">OTERR_21820</name>
</gene>
<keyword evidence="1" id="KW-1003">Cell membrane</keyword>
<dbReference type="GO" id="GO:0005886">
    <property type="term" value="C:plasma membrane"/>
    <property type="evidence" value="ECO:0007669"/>
    <property type="project" value="InterPro"/>
</dbReference>
<protein>
    <submittedName>
        <fullName evidence="7">Lipopolysaccharide assembly protein A</fullName>
    </submittedName>
</protein>
<evidence type="ECO:0000256" key="4">
    <source>
        <dbReference type="ARBA" id="ARBA00023136"/>
    </source>
</evidence>
<dbReference type="Proteomes" id="UP000323671">
    <property type="component" value="Chromosome"/>
</dbReference>
<keyword evidence="4 5" id="KW-0472">Membrane</keyword>
<dbReference type="AlphaFoldDB" id="A0A5C1EBN7"/>
<dbReference type="RefSeq" id="WP_149425785.1">
    <property type="nucleotide sequence ID" value="NZ_CP022579.1"/>
</dbReference>
<dbReference type="Pfam" id="PF06305">
    <property type="entry name" value="LapA_dom"/>
    <property type="match status" value="1"/>
</dbReference>
<organism evidence="7 8">
    <name type="scientific">Oryzomicrobium terrae</name>
    <dbReference type="NCBI Taxonomy" id="1735038"/>
    <lineage>
        <taxon>Bacteria</taxon>
        <taxon>Pseudomonadati</taxon>
        <taxon>Pseudomonadota</taxon>
        <taxon>Betaproteobacteria</taxon>
        <taxon>Rhodocyclales</taxon>
        <taxon>Rhodocyclaceae</taxon>
        <taxon>Oryzomicrobium</taxon>
    </lineage>
</organism>
<sequence length="98" mass="10844">MRIALWLFRFAVFVLLLGFAIKNTEPAQLKFFFGTAWNAPLIMILLAFFVAGVLLCMAALAGVLFGFKRENGRLQRQLARITSTSSGAATPVQPPREL</sequence>
<dbReference type="KEGG" id="otr:OTERR_21820"/>
<evidence type="ECO:0000256" key="3">
    <source>
        <dbReference type="ARBA" id="ARBA00022989"/>
    </source>
</evidence>
<reference evidence="7 8" key="1">
    <citation type="submission" date="2017-07" db="EMBL/GenBank/DDBJ databases">
        <title>Complete genome sequence of Oryzomicrobium terrae TPP412.</title>
        <authorList>
            <person name="Chiu L.-W."/>
            <person name="Lo K.-J."/>
            <person name="Tsai Y.-M."/>
            <person name="Lin S.-S."/>
            <person name="Kuo C.-H."/>
            <person name="Liu C.-T."/>
        </authorList>
    </citation>
    <scope>NUCLEOTIDE SEQUENCE [LARGE SCALE GENOMIC DNA]</scope>
    <source>
        <strain evidence="7 8">TPP412</strain>
    </source>
</reference>
<dbReference type="EMBL" id="CP022579">
    <property type="protein sequence ID" value="QEL65658.1"/>
    <property type="molecule type" value="Genomic_DNA"/>
</dbReference>
<evidence type="ECO:0000313" key="7">
    <source>
        <dbReference type="EMBL" id="QEL65658.1"/>
    </source>
</evidence>
<accession>A0A5C1EBN7</accession>
<evidence type="ECO:0000256" key="1">
    <source>
        <dbReference type="ARBA" id="ARBA00022475"/>
    </source>
</evidence>
<dbReference type="InterPro" id="IPR010445">
    <property type="entry name" value="LapA_dom"/>
</dbReference>
<keyword evidence="2 5" id="KW-0812">Transmembrane</keyword>
<name>A0A5C1EBN7_9RHOO</name>
<feature type="domain" description="Lipopolysaccharide assembly protein A" evidence="6">
    <location>
        <begin position="22"/>
        <end position="82"/>
    </location>
</feature>